<dbReference type="PROSITE" id="PS51462">
    <property type="entry name" value="NUDIX"/>
    <property type="match status" value="1"/>
</dbReference>
<dbReference type="PROSITE" id="PS00893">
    <property type="entry name" value="NUDIX_BOX"/>
    <property type="match status" value="1"/>
</dbReference>
<reference evidence="4 5" key="1">
    <citation type="submission" date="2018-09" db="EMBL/GenBank/DDBJ databases">
        <title>Genome sequencing of Lachnoanaerobaculum umeaense DSM 23576.</title>
        <authorList>
            <person name="Kook J.-K."/>
            <person name="Park S.-N."/>
            <person name="Lim Y.K."/>
        </authorList>
    </citation>
    <scope>NUCLEOTIDE SEQUENCE [LARGE SCALE GENOMIC DNA]</scope>
    <source>
        <strain evidence="5">DSM 23576 \ CCUG 58757</strain>
    </source>
</reference>
<dbReference type="Proteomes" id="UP000265562">
    <property type="component" value="Chromosome"/>
</dbReference>
<dbReference type="InterPro" id="IPR000086">
    <property type="entry name" value="NUDIX_hydrolase_dom"/>
</dbReference>
<dbReference type="InterPro" id="IPR015797">
    <property type="entry name" value="NUDIX_hydrolase-like_dom_sf"/>
</dbReference>
<comment type="cofactor">
    <cofactor evidence="1">
        <name>Mg(2+)</name>
        <dbReference type="ChEBI" id="CHEBI:18420"/>
    </cofactor>
</comment>
<dbReference type="GO" id="GO:0016787">
    <property type="term" value="F:hydrolase activity"/>
    <property type="evidence" value="ECO:0007669"/>
    <property type="project" value="UniProtKB-KW"/>
</dbReference>
<dbReference type="SUPFAM" id="SSF55811">
    <property type="entry name" value="Nudix"/>
    <property type="match status" value="1"/>
</dbReference>
<dbReference type="CDD" id="cd04693">
    <property type="entry name" value="NUDIX_Hydrolase"/>
    <property type="match status" value="1"/>
</dbReference>
<evidence type="ECO:0000313" key="5">
    <source>
        <dbReference type="Proteomes" id="UP000265562"/>
    </source>
</evidence>
<dbReference type="RefSeq" id="WP_111525918.1">
    <property type="nucleotide sequence ID" value="NZ_CP032364.1"/>
</dbReference>
<evidence type="ECO:0000256" key="1">
    <source>
        <dbReference type="ARBA" id="ARBA00001946"/>
    </source>
</evidence>
<dbReference type="KEGG" id="lua:D4A81_12075"/>
<evidence type="ECO:0000256" key="3">
    <source>
        <dbReference type="RuleBase" id="RU003476"/>
    </source>
</evidence>
<sequence>MSAEKELWDIYDENKLPTGETIDRYNFSLDPKQFHLTVIAILFTEDKRILITRRSMNKRWAGGLWEIPGGGVRAGENSQDAIHREILEETNINLYGRAYEKLYTYKRENPEGNGYFFDMYCYLISEEDIRNIKMQVEEVSDFKIVDASEIEEIAKRGEFLNFENVKEILYSI</sequence>
<dbReference type="EMBL" id="CP032364">
    <property type="protein sequence ID" value="AYB00597.1"/>
    <property type="molecule type" value="Genomic_DNA"/>
</dbReference>
<accession>A0A385Q3C2</accession>
<comment type="similarity">
    <text evidence="3">Belongs to the Nudix hydrolase family.</text>
</comment>
<dbReference type="PANTHER" id="PTHR43046:SF14">
    <property type="entry name" value="MUTT_NUDIX FAMILY PROTEIN"/>
    <property type="match status" value="1"/>
</dbReference>
<evidence type="ECO:0000256" key="2">
    <source>
        <dbReference type="ARBA" id="ARBA00022801"/>
    </source>
</evidence>
<proteinExistence type="inferred from homology"/>
<protein>
    <submittedName>
        <fullName evidence="4">NUDIX hydrolase</fullName>
    </submittedName>
</protein>
<evidence type="ECO:0000313" key="4">
    <source>
        <dbReference type="EMBL" id="AYB00597.1"/>
    </source>
</evidence>
<dbReference type="AlphaFoldDB" id="A0A385Q3C2"/>
<dbReference type="OrthoDB" id="9786032at2"/>
<dbReference type="PRINTS" id="PR00502">
    <property type="entry name" value="NUDIXFAMILY"/>
</dbReference>
<dbReference type="Gene3D" id="3.90.79.10">
    <property type="entry name" value="Nucleoside Triphosphate Pyrophosphohydrolase"/>
    <property type="match status" value="1"/>
</dbReference>
<keyword evidence="5" id="KW-1185">Reference proteome</keyword>
<name>A0A385Q3C2_9FIRM</name>
<dbReference type="InterPro" id="IPR020084">
    <property type="entry name" value="NUDIX_hydrolase_CS"/>
</dbReference>
<organism evidence="4 5">
    <name type="scientific">Lachnoanaerobaculum umeaense</name>
    <dbReference type="NCBI Taxonomy" id="617123"/>
    <lineage>
        <taxon>Bacteria</taxon>
        <taxon>Bacillati</taxon>
        <taxon>Bacillota</taxon>
        <taxon>Clostridia</taxon>
        <taxon>Lachnospirales</taxon>
        <taxon>Lachnospiraceae</taxon>
        <taxon>Lachnoanaerobaculum</taxon>
    </lineage>
</organism>
<dbReference type="PANTHER" id="PTHR43046">
    <property type="entry name" value="GDP-MANNOSE MANNOSYL HYDROLASE"/>
    <property type="match status" value="1"/>
</dbReference>
<gene>
    <name evidence="4" type="ORF">D4A81_12075</name>
</gene>
<dbReference type="Pfam" id="PF00293">
    <property type="entry name" value="NUDIX"/>
    <property type="match status" value="1"/>
</dbReference>
<keyword evidence="2 3" id="KW-0378">Hydrolase</keyword>
<dbReference type="InterPro" id="IPR020476">
    <property type="entry name" value="Nudix_hydrolase"/>
</dbReference>